<evidence type="ECO:0000259" key="5">
    <source>
        <dbReference type="Pfam" id="PF00582"/>
    </source>
</evidence>
<evidence type="ECO:0000256" key="4">
    <source>
        <dbReference type="ARBA" id="ARBA00022490"/>
    </source>
</evidence>
<comment type="similarity">
    <text evidence="2">Belongs to the universal stress protein A family.</text>
</comment>
<dbReference type="Pfam" id="PF00582">
    <property type="entry name" value="Usp"/>
    <property type="match status" value="2"/>
</dbReference>
<evidence type="ECO:0000256" key="1">
    <source>
        <dbReference type="ARBA" id="ARBA00004496"/>
    </source>
</evidence>
<reference evidence="6 7" key="1">
    <citation type="journal article" date="2017" name="Int. J. Syst. Evol. Microbiol.">
        <title>Ramlibacter monticola sp. nov., isolated from forest soil.</title>
        <authorList>
            <person name="Chaudhary D.K."/>
            <person name="Kim J."/>
        </authorList>
    </citation>
    <scope>NUCLEOTIDE SEQUENCE [LARGE SCALE GENOMIC DNA]</scope>
    <source>
        <strain evidence="6 7">KACC 19175</strain>
    </source>
</reference>
<protein>
    <submittedName>
        <fullName evidence="6">Universal stress protein</fullName>
    </submittedName>
</protein>
<organism evidence="6 7">
    <name type="scientific">Ramlibacter monticola</name>
    <dbReference type="NCBI Taxonomy" id="1926872"/>
    <lineage>
        <taxon>Bacteria</taxon>
        <taxon>Pseudomonadati</taxon>
        <taxon>Pseudomonadota</taxon>
        <taxon>Betaproteobacteria</taxon>
        <taxon>Burkholderiales</taxon>
        <taxon>Comamonadaceae</taxon>
        <taxon>Ramlibacter</taxon>
    </lineage>
</organism>
<dbReference type="InterPro" id="IPR006016">
    <property type="entry name" value="UspA"/>
</dbReference>
<dbReference type="PANTHER" id="PTHR46268:SF23">
    <property type="entry name" value="UNIVERSAL STRESS PROTEIN A-RELATED"/>
    <property type="match status" value="1"/>
</dbReference>
<keyword evidence="4" id="KW-0963">Cytoplasm</keyword>
<feature type="domain" description="UspA" evidence="5">
    <location>
        <begin position="4"/>
        <end position="126"/>
    </location>
</feature>
<evidence type="ECO:0000313" key="7">
    <source>
        <dbReference type="Proteomes" id="UP000599109"/>
    </source>
</evidence>
<evidence type="ECO:0000256" key="3">
    <source>
        <dbReference type="ARBA" id="ARBA00011738"/>
    </source>
</evidence>
<proteinExistence type="inferred from homology"/>
<comment type="subunit">
    <text evidence="3">Homodimer.</text>
</comment>
<dbReference type="Gene3D" id="3.40.50.12370">
    <property type="match status" value="1"/>
</dbReference>
<dbReference type="CDD" id="cd00293">
    <property type="entry name" value="USP-like"/>
    <property type="match status" value="2"/>
</dbReference>
<evidence type="ECO:0000313" key="6">
    <source>
        <dbReference type="EMBL" id="MBL0389833.1"/>
    </source>
</evidence>
<keyword evidence="7" id="KW-1185">Reference proteome</keyword>
<dbReference type="AlphaFoldDB" id="A0A936YV77"/>
<dbReference type="PANTHER" id="PTHR46268">
    <property type="entry name" value="STRESS RESPONSE PROTEIN NHAX"/>
    <property type="match status" value="1"/>
</dbReference>
<sequence length="308" mass="33702">MSIKSILALTDLSAREDVAVQRAGQLAEMHRAAIKLLYVPTHGQPAQPGAPARLADMARRLEDRLGLRVRTASARAFELEELAAEARGADLVVLPHRHERTTAAFFRGQPVLRLLRRCRCPVLVARQPFAGPYRHILVAVDFSAASQALVKLAGKLEPRAGLELFHAISTLEESKLRSAEAPEVAVRAYRQKRLRDARQRIVALTDSFDARRNRVLTAIGRGDPGRQTVIQQEHSGADLVVLGKSRSSAWEDFLCGSVAHRVLSWGTSDVLLVPQAWLQATAPVAARRIGSGIARPALPMRPAERSAS</sequence>
<dbReference type="PRINTS" id="PR01438">
    <property type="entry name" value="UNVRSLSTRESS"/>
</dbReference>
<dbReference type="Proteomes" id="UP000599109">
    <property type="component" value="Unassembled WGS sequence"/>
</dbReference>
<accession>A0A936YV77</accession>
<feature type="domain" description="UspA" evidence="5">
    <location>
        <begin position="133"/>
        <end position="274"/>
    </location>
</feature>
<dbReference type="SUPFAM" id="SSF52402">
    <property type="entry name" value="Adenine nucleotide alpha hydrolases-like"/>
    <property type="match status" value="2"/>
</dbReference>
<name>A0A936YV77_9BURK</name>
<dbReference type="RefSeq" id="WP_201672428.1">
    <property type="nucleotide sequence ID" value="NZ_JAEQNE010000001.1"/>
</dbReference>
<dbReference type="EMBL" id="JAEQNE010000001">
    <property type="protein sequence ID" value="MBL0389833.1"/>
    <property type="molecule type" value="Genomic_DNA"/>
</dbReference>
<comment type="caution">
    <text evidence="6">The sequence shown here is derived from an EMBL/GenBank/DDBJ whole genome shotgun (WGS) entry which is preliminary data.</text>
</comment>
<dbReference type="InterPro" id="IPR006015">
    <property type="entry name" value="Universal_stress_UspA"/>
</dbReference>
<evidence type="ECO:0000256" key="2">
    <source>
        <dbReference type="ARBA" id="ARBA00008791"/>
    </source>
</evidence>
<dbReference type="GO" id="GO:0005737">
    <property type="term" value="C:cytoplasm"/>
    <property type="evidence" value="ECO:0007669"/>
    <property type="project" value="UniProtKB-SubCell"/>
</dbReference>
<comment type="subcellular location">
    <subcellularLocation>
        <location evidence="1">Cytoplasm</location>
    </subcellularLocation>
</comment>
<gene>
    <name evidence="6" type="ORF">JJ685_01625</name>
</gene>